<keyword evidence="4" id="KW-1003">Cell membrane</keyword>
<accession>A0A9D1LS58</accession>
<comment type="caution">
    <text evidence="9">The sequence shown here is derived from an EMBL/GenBank/DDBJ whole genome shotgun (WGS) entry which is preliminary data.</text>
</comment>
<keyword evidence="7 8" id="KW-0472">Membrane</keyword>
<feature type="transmembrane region" description="Helical" evidence="8">
    <location>
        <begin position="324"/>
        <end position="342"/>
    </location>
</feature>
<dbReference type="GO" id="GO:0005886">
    <property type="term" value="C:plasma membrane"/>
    <property type="evidence" value="ECO:0007669"/>
    <property type="project" value="UniProtKB-SubCell"/>
</dbReference>
<evidence type="ECO:0000256" key="1">
    <source>
        <dbReference type="ARBA" id="ARBA00004651"/>
    </source>
</evidence>
<keyword evidence="3" id="KW-0813">Transport</keyword>
<dbReference type="AlphaFoldDB" id="A0A9D1LS58"/>
<sequence length="406" mass="44843">MEDNGKKKRSPYFKISVYVFCVGALLLLFNRLLDSMGDLFAWVRTAWSTALTTMMPFLIAIVLAYLFRPLVEKLMGLIARLEPASGRRRALDAVRRRLVKSRRFVAACVLYILVVALLVVTLAYVVPTTVMNVIELVQNMPGYVSALLEWVNDNVTNNAEIPPQVRQAVDAAVQMLNSSLTALLKDAVSMIPALLRQVYAISAMSLNVLLAIVLSFYLVCDDGRMFASVTKWLGTRLGPRRSARFFGFLNDLDFMFSKYLVGRLFESVVVAVLCFVVLVALKLPYNTLLAALYGFTNMIPYVGPVVGLVPVVCVALFRSPATALLAALLLTLVQGFDAWVLSPKVLGDSMGLNPFWVIFALVIGGALFGVVGLLLSTPVMGVLMRMLERNVARRTDVRESMQTPSR</sequence>
<evidence type="ECO:0000256" key="3">
    <source>
        <dbReference type="ARBA" id="ARBA00022448"/>
    </source>
</evidence>
<comment type="subcellular location">
    <subcellularLocation>
        <location evidence="1">Cell membrane</location>
        <topology evidence="1">Multi-pass membrane protein</topology>
    </subcellularLocation>
</comment>
<protein>
    <submittedName>
        <fullName evidence="9">AI-2E family transporter</fullName>
    </submittedName>
</protein>
<evidence type="ECO:0000256" key="2">
    <source>
        <dbReference type="ARBA" id="ARBA00009773"/>
    </source>
</evidence>
<feature type="transmembrane region" description="Helical" evidence="8">
    <location>
        <begin position="198"/>
        <end position="219"/>
    </location>
</feature>
<dbReference type="PANTHER" id="PTHR21716">
    <property type="entry name" value="TRANSMEMBRANE PROTEIN"/>
    <property type="match status" value="1"/>
</dbReference>
<feature type="transmembrane region" description="Helical" evidence="8">
    <location>
        <begin position="12"/>
        <end position="33"/>
    </location>
</feature>
<comment type="similarity">
    <text evidence="2">Belongs to the autoinducer-2 exporter (AI-2E) (TC 2.A.86) family.</text>
</comment>
<evidence type="ECO:0000313" key="10">
    <source>
        <dbReference type="Proteomes" id="UP000824123"/>
    </source>
</evidence>
<evidence type="ECO:0000256" key="8">
    <source>
        <dbReference type="SAM" id="Phobius"/>
    </source>
</evidence>
<feature type="transmembrane region" description="Helical" evidence="8">
    <location>
        <begin position="45"/>
        <end position="67"/>
    </location>
</feature>
<dbReference type="InterPro" id="IPR002549">
    <property type="entry name" value="AI-2E-like"/>
</dbReference>
<organism evidence="9 10">
    <name type="scientific">Candidatus Fimadaptatus faecigallinarum</name>
    <dbReference type="NCBI Taxonomy" id="2840814"/>
    <lineage>
        <taxon>Bacteria</taxon>
        <taxon>Bacillati</taxon>
        <taxon>Bacillota</taxon>
        <taxon>Clostridia</taxon>
        <taxon>Eubacteriales</taxon>
        <taxon>Candidatus Fimadaptatus</taxon>
    </lineage>
</organism>
<evidence type="ECO:0000256" key="7">
    <source>
        <dbReference type="ARBA" id="ARBA00023136"/>
    </source>
</evidence>
<reference evidence="9" key="2">
    <citation type="journal article" date="2021" name="PeerJ">
        <title>Extensive microbial diversity within the chicken gut microbiome revealed by metagenomics and culture.</title>
        <authorList>
            <person name="Gilroy R."/>
            <person name="Ravi A."/>
            <person name="Getino M."/>
            <person name="Pursley I."/>
            <person name="Horton D.L."/>
            <person name="Alikhan N.F."/>
            <person name="Baker D."/>
            <person name="Gharbi K."/>
            <person name="Hall N."/>
            <person name="Watson M."/>
            <person name="Adriaenssens E.M."/>
            <person name="Foster-Nyarko E."/>
            <person name="Jarju S."/>
            <person name="Secka A."/>
            <person name="Antonio M."/>
            <person name="Oren A."/>
            <person name="Chaudhuri R.R."/>
            <person name="La Ragione R."/>
            <person name="Hildebrand F."/>
            <person name="Pallen M.J."/>
        </authorList>
    </citation>
    <scope>NUCLEOTIDE SEQUENCE</scope>
    <source>
        <strain evidence="9">ChiSxjej2B14-8506</strain>
    </source>
</reference>
<dbReference type="Pfam" id="PF01594">
    <property type="entry name" value="AI-2E_transport"/>
    <property type="match status" value="1"/>
</dbReference>
<keyword evidence="5 8" id="KW-0812">Transmembrane</keyword>
<reference evidence="9" key="1">
    <citation type="submission" date="2020-10" db="EMBL/GenBank/DDBJ databases">
        <authorList>
            <person name="Gilroy R."/>
        </authorList>
    </citation>
    <scope>NUCLEOTIDE SEQUENCE</scope>
    <source>
        <strain evidence="9">ChiSxjej2B14-8506</strain>
    </source>
</reference>
<feature type="transmembrane region" description="Helical" evidence="8">
    <location>
        <begin position="298"/>
        <end position="317"/>
    </location>
</feature>
<evidence type="ECO:0000256" key="5">
    <source>
        <dbReference type="ARBA" id="ARBA00022692"/>
    </source>
</evidence>
<evidence type="ECO:0000256" key="4">
    <source>
        <dbReference type="ARBA" id="ARBA00022475"/>
    </source>
</evidence>
<feature type="transmembrane region" description="Helical" evidence="8">
    <location>
        <begin position="354"/>
        <end position="384"/>
    </location>
</feature>
<feature type="transmembrane region" description="Helical" evidence="8">
    <location>
        <begin position="104"/>
        <end position="126"/>
    </location>
</feature>
<name>A0A9D1LS58_9FIRM</name>
<feature type="transmembrane region" description="Helical" evidence="8">
    <location>
        <begin position="264"/>
        <end position="283"/>
    </location>
</feature>
<dbReference type="GO" id="GO:0055085">
    <property type="term" value="P:transmembrane transport"/>
    <property type="evidence" value="ECO:0007669"/>
    <property type="project" value="TreeGrafter"/>
</dbReference>
<dbReference type="EMBL" id="DVNK01000043">
    <property type="protein sequence ID" value="HIU47054.1"/>
    <property type="molecule type" value="Genomic_DNA"/>
</dbReference>
<proteinExistence type="inferred from homology"/>
<keyword evidence="6 8" id="KW-1133">Transmembrane helix</keyword>
<dbReference type="PANTHER" id="PTHR21716:SF53">
    <property type="entry name" value="PERMEASE PERM-RELATED"/>
    <property type="match status" value="1"/>
</dbReference>
<evidence type="ECO:0000256" key="6">
    <source>
        <dbReference type="ARBA" id="ARBA00022989"/>
    </source>
</evidence>
<evidence type="ECO:0000313" key="9">
    <source>
        <dbReference type="EMBL" id="HIU47054.1"/>
    </source>
</evidence>
<dbReference type="Proteomes" id="UP000824123">
    <property type="component" value="Unassembled WGS sequence"/>
</dbReference>
<gene>
    <name evidence="9" type="ORF">IAC59_07315</name>
</gene>